<evidence type="ECO:0000313" key="2">
    <source>
        <dbReference type="Proteomes" id="UP000268313"/>
    </source>
</evidence>
<reference evidence="2" key="1">
    <citation type="submission" date="2018-09" db="EMBL/GenBank/DDBJ databases">
        <authorList>
            <person name="Livingstone P.G."/>
            <person name="Whitworth D.E."/>
        </authorList>
    </citation>
    <scope>NUCLEOTIDE SEQUENCE [LARGE SCALE GENOMIC DNA]</scope>
    <source>
        <strain evidence="2">CA043D</strain>
    </source>
</reference>
<keyword evidence="2" id="KW-1185">Reference proteome</keyword>
<evidence type="ECO:0008006" key="3">
    <source>
        <dbReference type="Google" id="ProtNLM"/>
    </source>
</evidence>
<comment type="caution">
    <text evidence="1">The sequence shown here is derived from an EMBL/GenBank/DDBJ whole genome shotgun (WGS) entry which is preliminary data.</text>
</comment>
<proteinExistence type="predicted"/>
<protein>
    <recommendedName>
        <fullName evidence="3">JAB domain-containing protein</fullName>
    </recommendedName>
</protein>
<name>A0A3A8K1A2_9BACT</name>
<organism evidence="1 2">
    <name type="scientific">Corallococcus carmarthensis</name>
    <dbReference type="NCBI Taxonomy" id="2316728"/>
    <lineage>
        <taxon>Bacteria</taxon>
        <taxon>Pseudomonadati</taxon>
        <taxon>Myxococcota</taxon>
        <taxon>Myxococcia</taxon>
        <taxon>Myxococcales</taxon>
        <taxon>Cystobacterineae</taxon>
        <taxon>Myxococcaceae</taxon>
        <taxon>Corallococcus</taxon>
    </lineage>
</organism>
<accession>A0A3A8K1A2</accession>
<dbReference type="OrthoDB" id="5496768at2"/>
<dbReference type="AlphaFoldDB" id="A0A3A8K1A2"/>
<evidence type="ECO:0000313" key="1">
    <source>
        <dbReference type="EMBL" id="RKG98234.1"/>
    </source>
</evidence>
<gene>
    <name evidence="1" type="ORF">D7X32_30115</name>
</gene>
<dbReference type="Proteomes" id="UP000268313">
    <property type="component" value="Unassembled WGS sequence"/>
</dbReference>
<dbReference type="EMBL" id="RAWE01000148">
    <property type="protein sequence ID" value="RKG98234.1"/>
    <property type="molecule type" value="Genomic_DNA"/>
</dbReference>
<sequence>MPAPTLLERQDLTAPSGRCSAWQRTCAFVFVLVLGCAGPRLYYLRSELPILEGRFDLAVAPGPWPHVNVPTVVSDADAVPDDLVLPTLRALMALPGAADACDPNTGGPRPDAAEYCVALYKTPQDWRVSWPIRNLLKERSSCQPPFGGVDDESFGRGLPIIGFAHNHPCATRMSSDDLTQFPAVKMADGLWTMVSYAASPDGRLARDARNRLIPAWAWLATGHKDEPRFYKWNPAGEVFEWNEDKALWVFQATCHPPASSGMRSPRMLLPRCSPELKW</sequence>